<evidence type="ECO:0000313" key="1">
    <source>
        <dbReference type="EMBL" id="MDT0408647.1"/>
    </source>
</evidence>
<reference evidence="2" key="2">
    <citation type="submission" date="2024-03" db="EMBL/GenBank/DDBJ databases">
        <title>30 novel species of actinomycetes from the DSMZ collection.</title>
        <authorList>
            <person name="Nouioui I."/>
        </authorList>
    </citation>
    <scope>NUCLEOTIDE SEQUENCE</scope>
    <source>
        <strain evidence="2">DSM 41982</strain>
    </source>
</reference>
<evidence type="ECO:0000313" key="3">
    <source>
        <dbReference type="Proteomes" id="UP001183607"/>
    </source>
</evidence>
<dbReference type="EMBL" id="JAVRET010000009">
    <property type="protein sequence ID" value="MDT0408647.1"/>
    <property type="molecule type" value="Genomic_DNA"/>
</dbReference>
<name>A0ABD5E2N6_9ACTN</name>
<evidence type="ECO:0000313" key="4">
    <source>
        <dbReference type="Proteomes" id="UP001183610"/>
    </source>
</evidence>
<dbReference type="AlphaFoldDB" id="A0ABD5E2N6"/>
<gene>
    <name evidence="2" type="ORF">RM574_05235</name>
    <name evidence="1" type="ORF">RM698_06215</name>
</gene>
<organism evidence="2 3">
    <name type="scientific">Streptomyces evansiae</name>
    <dbReference type="NCBI Taxonomy" id="3075535"/>
    <lineage>
        <taxon>Bacteria</taxon>
        <taxon>Bacillati</taxon>
        <taxon>Actinomycetota</taxon>
        <taxon>Actinomycetes</taxon>
        <taxon>Kitasatosporales</taxon>
        <taxon>Streptomycetaceae</taxon>
        <taxon>Streptomyces</taxon>
    </lineage>
</organism>
<comment type="caution">
    <text evidence="2">The sequence shown here is derived from an EMBL/GenBank/DDBJ whole genome shotgun (WGS) entry which is preliminary data.</text>
</comment>
<dbReference type="Proteomes" id="UP001183607">
    <property type="component" value="Unassembled WGS sequence"/>
</dbReference>
<proteinExistence type="predicted"/>
<accession>A0ABD5E2N6</accession>
<dbReference type="Proteomes" id="UP001183610">
    <property type="component" value="Unassembled WGS sequence"/>
</dbReference>
<reference evidence="3 4" key="1">
    <citation type="submission" date="2023-07" db="EMBL/GenBank/DDBJ databases">
        <title>30 novel species of actinomycetes from the DSMZ collection.</title>
        <authorList>
            <person name="Nouioui I."/>
        </authorList>
    </citation>
    <scope>NUCLEOTIDE SEQUENCE [LARGE SCALE GENOMIC DNA]</scope>
    <source>
        <strain evidence="1 4">DSM 41979</strain>
        <strain evidence="3">DSM 41982</strain>
    </source>
</reference>
<evidence type="ECO:0000313" key="2">
    <source>
        <dbReference type="EMBL" id="MDT0414887.1"/>
    </source>
</evidence>
<sequence length="53" mass="6215">MSDEAIEQWTVRLRETAPGTEEETARGFVRELYDAARHDLDVEEAQADYEREE</sequence>
<keyword evidence="4" id="KW-1185">Reference proteome</keyword>
<dbReference type="EMBL" id="JAVRER010000006">
    <property type="protein sequence ID" value="MDT0414887.1"/>
    <property type="molecule type" value="Genomic_DNA"/>
</dbReference>
<protein>
    <submittedName>
        <fullName evidence="2">Uncharacterized protein</fullName>
    </submittedName>
</protein>
<dbReference type="RefSeq" id="WP_007829966.1">
    <property type="nucleotide sequence ID" value="NZ_JAVRER010000006.1"/>
</dbReference>